<comment type="similarity">
    <text evidence="2 7">Belongs to the methyltransferase superfamily. L-isoaspartyl/D-aspartyl protein methyltransferase family.</text>
</comment>
<dbReference type="Gene3D" id="3.40.50.150">
    <property type="entry name" value="Vaccinia Virus protein VP39"/>
    <property type="match status" value="1"/>
</dbReference>
<keyword evidence="4 7" id="KW-0489">Methyltransferase</keyword>
<evidence type="ECO:0000313" key="8">
    <source>
        <dbReference type="EMBL" id="MEK8090887.1"/>
    </source>
</evidence>
<feature type="active site" evidence="7">
    <location>
        <position position="60"/>
    </location>
</feature>
<accession>A0ABU9DBL7</accession>
<sequence length="210" mass="22972">MTSARTRNRMVERLRAKGIRNEAVLRTLSSLPRHLFVEEALASRAYEDSALPIGFGQTLSQPWTVAFMTETLLADGPLQKVLEIGTGSGYQAAVLATLVPQVYTVERISPLYQQARVRLSALGYKNIAMRHDDGTIGWPGRAPFDGILMTAAAELAPEGLLAQLQIGGRLVMPLGQGEKQQLMIYRREAAGIRAETLAECCFVPLLSGLY</sequence>
<evidence type="ECO:0000256" key="1">
    <source>
        <dbReference type="ARBA" id="ARBA00004496"/>
    </source>
</evidence>
<dbReference type="Proteomes" id="UP001446205">
    <property type="component" value="Unassembled WGS sequence"/>
</dbReference>
<evidence type="ECO:0000256" key="6">
    <source>
        <dbReference type="ARBA" id="ARBA00022691"/>
    </source>
</evidence>
<comment type="caution">
    <text evidence="8">The sequence shown here is derived from an EMBL/GenBank/DDBJ whole genome shotgun (WGS) entry which is preliminary data.</text>
</comment>
<dbReference type="PANTHER" id="PTHR11579">
    <property type="entry name" value="PROTEIN-L-ISOASPARTATE O-METHYLTRANSFERASE"/>
    <property type="match status" value="1"/>
</dbReference>
<dbReference type="GO" id="GO:0032259">
    <property type="term" value="P:methylation"/>
    <property type="evidence" value="ECO:0007669"/>
    <property type="project" value="UniProtKB-KW"/>
</dbReference>
<dbReference type="PANTHER" id="PTHR11579:SF0">
    <property type="entry name" value="PROTEIN-L-ISOASPARTATE(D-ASPARTATE) O-METHYLTRANSFERASE"/>
    <property type="match status" value="1"/>
</dbReference>
<keyword evidence="9" id="KW-1185">Reference proteome</keyword>
<evidence type="ECO:0000256" key="2">
    <source>
        <dbReference type="ARBA" id="ARBA00005369"/>
    </source>
</evidence>
<name>A0ABU9DBL7_9PROT</name>
<proteinExistence type="inferred from homology"/>
<dbReference type="NCBIfam" id="TIGR00080">
    <property type="entry name" value="pimt"/>
    <property type="match status" value="1"/>
</dbReference>
<comment type="function">
    <text evidence="7">Catalyzes the methyl esterification of L-isoaspartyl residues in peptides and proteins that result from spontaneous decomposition of normal L-aspartyl and L-asparaginyl residues. It plays a role in the repair and/or degradation of damaged proteins.</text>
</comment>
<evidence type="ECO:0000256" key="4">
    <source>
        <dbReference type="ARBA" id="ARBA00022603"/>
    </source>
</evidence>
<dbReference type="NCBIfam" id="NF001453">
    <property type="entry name" value="PRK00312.1"/>
    <property type="match status" value="1"/>
</dbReference>
<dbReference type="CDD" id="cd02440">
    <property type="entry name" value="AdoMet_MTases"/>
    <property type="match status" value="1"/>
</dbReference>
<dbReference type="EMBL" id="JBBPCO010000018">
    <property type="protein sequence ID" value="MEK8090887.1"/>
    <property type="molecule type" value="Genomic_DNA"/>
</dbReference>
<dbReference type="SUPFAM" id="SSF53335">
    <property type="entry name" value="S-adenosyl-L-methionine-dependent methyltransferases"/>
    <property type="match status" value="1"/>
</dbReference>
<dbReference type="InterPro" id="IPR029063">
    <property type="entry name" value="SAM-dependent_MTases_sf"/>
</dbReference>
<dbReference type="PROSITE" id="PS01279">
    <property type="entry name" value="PCMT"/>
    <property type="match status" value="1"/>
</dbReference>
<evidence type="ECO:0000256" key="7">
    <source>
        <dbReference type="HAMAP-Rule" id="MF_00090"/>
    </source>
</evidence>
<keyword evidence="5 7" id="KW-0808">Transferase</keyword>
<dbReference type="GO" id="GO:0004719">
    <property type="term" value="F:protein-L-isoaspartate (D-aspartate) O-methyltransferase activity"/>
    <property type="evidence" value="ECO:0007669"/>
    <property type="project" value="UniProtKB-EC"/>
</dbReference>
<gene>
    <name evidence="7" type="primary">pcm</name>
    <name evidence="8" type="ORF">WOB96_14100</name>
</gene>
<comment type="subcellular location">
    <subcellularLocation>
        <location evidence="1 7">Cytoplasm</location>
    </subcellularLocation>
</comment>
<dbReference type="HAMAP" id="MF_00090">
    <property type="entry name" value="PIMT"/>
    <property type="match status" value="1"/>
</dbReference>
<dbReference type="InterPro" id="IPR000682">
    <property type="entry name" value="PCMT"/>
</dbReference>
<dbReference type="EC" id="2.1.1.77" evidence="7"/>
<keyword evidence="6 7" id="KW-0949">S-adenosyl-L-methionine</keyword>
<evidence type="ECO:0000256" key="3">
    <source>
        <dbReference type="ARBA" id="ARBA00022490"/>
    </source>
</evidence>
<keyword evidence="3 7" id="KW-0963">Cytoplasm</keyword>
<dbReference type="Pfam" id="PF01135">
    <property type="entry name" value="PCMT"/>
    <property type="match status" value="1"/>
</dbReference>
<comment type="catalytic activity">
    <reaction evidence="7">
        <text>[protein]-L-isoaspartate + S-adenosyl-L-methionine = [protein]-L-isoaspartate alpha-methyl ester + S-adenosyl-L-homocysteine</text>
        <dbReference type="Rhea" id="RHEA:12705"/>
        <dbReference type="Rhea" id="RHEA-COMP:12143"/>
        <dbReference type="Rhea" id="RHEA-COMP:12144"/>
        <dbReference type="ChEBI" id="CHEBI:57856"/>
        <dbReference type="ChEBI" id="CHEBI:59789"/>
        <dbReference type="ChEBI" id="CHEBI:90596"/>
        <dbReference type="ChEBI" id="CHEBI:90598"/>
        <dbReference type="EC" id="2.1.1.77"/>
    </reaction>
</comment>
<reference evidence="8 9" key="1">
    <citation type="submission" date="2024-04" db="EMBL/GenBank/DDBJ databases">
        <authorList>
            <person name="Abashina T."/>
            <person name="Shaikin A."/>
        </authorList>
    </citation>
    <scope>NUCLEOTIDE SEQUENCE [LARGE SCALE GENOMIC DNA]</scope>
    <source>
        <strain evidence="8 9">AAFK</strain>
    </source>
</reference>
<organism evidence="8 9">
    <name type="scientific">Thermithiobacillus plumbiphilus</name>
    <dbReference type="NCBI Taxonomy" id="1729899"/>
    <lineage>
        <taxon>Bacteria</taxon>
        <taxon>Pseudomonadati</taxon>
        <taxon>Pseudomonadota</taxon>
        <taxon>Acidithiobacillia</taxon>
        <taxon>Acidithiobacillales</taxon>
        <taxon>Thermithiobacillaceae</taxon>
        <taxon>Thermithiobacillus</taxon>
    </lineage>
</organism>
<protein>
    <recommendedName>
        <fullName evidence="7">Protein-L-isoaspartate O-methyltransferase</fullName>
        <ecNumber evidence="7">2.1.1.77</ecNumber>
    </recommendedName>
    <alternativeName>
        <fullName evidence="7">L-isoaspartyl protein carboxyl methyltransferase</fullName>
    </alternativeName>
    <alternativeName>
        <fullName evidence="7">Protein L-isoaspartyl methyltransferase</fullName>
    </alternativeName>
    <alternativeName>
        <fullName evidence="7">Protein-beta-aspartate methyltransferase</fullName>
        <shortName evidence="7">PIMT</shortName>
    </alternativeName>
</protein>
<evidence type="ECO:0000256" key="5">
    <source>
        <dbReference type="ARBA" id="ARBA00022679"/>
    </source>
</evidence>
<evidence type="ECO:0000313" key="9">
    <source>
        <dbReference type="Proteomes" id="UP001446205"/>
    </source>
</evidence>